<accession>A0AAD3MR18</accession>
<feature type="compositionally biased region" description="Low complexity" evidence="1">
    <location>
        <begin position="151"/>
        <end position="170"/>
    </location>
</feature>
<dbReference type="Proteomes" id="UP001279410">
    <property type="component" value="Unassembled WGS sequence"/>
</dbReference>
<organism evidence="2 3">
    <name type="scientific">Lates japonicus</name>
    <name type="common">Japanese lates</name>
    <dbReference type="NCBI Taxonomy" id="270547"/>
    <lineage>
        <taxon>Eukaryota</taxon>
        <taxon>Metazoa</taxon>
        <taxon>Chordata</taxon>
        <taxon>Craniata</taxon>
        <taxon>Vertebrata</taxon>
        <taxon>Euteleostomi</taxon>
        <taxon>Actinopterygii</taxon>
        <taxon>Neopterygii</taxon>
        <taxon>Teleostei</taxon>
        <taxon>Neoteleostei</taxon>
        <taxon>Acanthomorphata</taxon>
        <taxon>Carangaria</taxon>
        <taxon>Carangaria incertae sedis</taxon>
        <taxon>Centropomidae</taxon>
        <taxon>Lates</taxon>
    </lineage>
</organism>
<feature type="region of interest" description="Disordered" evidence="1">
    <location>
        <begin position="64"/>
        <end position="90"/>
    </location>
</feature>
<name>A0AAD3MR18_LATJO</name>
<comment type="caution">
    <text evidence="2">The sequence shown here is derived from an EMBL/GenBank/DDBJ whole genome shotgun (WGS) entry which is preliminary data.</text>
</comment>
<evidence type="ECO:0000313" key="2">
    <source>
        <dbReference type="EMBL" id="GLD58179.1"/>
    </source>
</evidence>
<evidence type="ECO:0000313" key="3">
    <source>
        <dbReference type="Proteomes" id="UP001279410"/>
    </source>
</evidence>
<dbReference type="AlphaFoldDB" id="A0AAD3MR18"/>
<sequence length="188" mass="19820">MDPRIAWFQPEQRGPANNLWMQIWETTQGLGYLHVNNSYTTGSQSTSSLKATVNGASGAVLTSRNGALDSNTGSGEVRTQGMSTSMGDGGITEQRDFIPLETNSNHNNRAAGRGGVGGGGQQQGSGVAVLWRGLTDGHPNKRKRDNKASTFGFNSSLLNSGSGSNTGSYDGYTGTPWKVRNYSEGIVG</sequence>
<evidence type="ECO:0000256" key="1">
    <source>
        <dbReference type="SAM" id="MobiDB-lite"/>
    </source>
</evidence>
<dbReference type="EMBL" id="BRZM01000033">
    <property type="protein sequence ID" value="GLD58179.1"/>
    <property type="molecule type" value="Genomic_DNA"/>
</dbReference>
<keyword evidence="3" id="KW-1185">Reference proteome</keyword>
<feature type="region of interest" description="Disordered" evidence="1">
    <location>
        <begin position="135"/>
        <end position="170"/>
    </location>
</feature>
<protein>
    <submittedName>
        <fullName evidence="2">Non-canonical poly(A) RNA polymerase PAPD5</fullName>
    </submittedName>
</protein>
<feature type="compositionally biased region" description="Polar residues" evidence="1">
    <location>
        <begin position="64"/>
        <end position="74"/>
    </location>
</feature>
<gene>
    <name evidence="2" type="ORF">AKAME5_001031600</name>
</gene>
<proteinExistence type="predicted"/>
<reference evidence="2" key="1">
    <citation type="submission" date="2022-08" db="EMBL/GenBank/DDBJ databases">
        <title>Genome sequencing of akame (Lates japonicus).</title>
        <authorList>
            <person name="Hashiguchi Y."/>
            <person name="Takahashi H."/>
        </authorList>
    </citation>
    <scope>NUCLEOTIDE SEQUENCE</scope>
    <source>
        <strain evidence="2">Kochi</strain>
    </source>
</reference>